<evidence type="ECO:0000313" key="2">
    <source>
        <dbReference type="Proteomes" id="UP001493487"/>
    </source>
</evidence>
<sequence length="113" mass="13216">MDLENMNALRQIIQEQFQPINKRLDAIDLRLNTIDLRLDAIENRFDTVQSSLDRIEAAQNDDVISSIKLTNNKLDDLRQDVEYTLKEQATIKLQIDRSKRTNYKNILDQTSPL</sequence>
<proteinExistence type="predicted"/>
<protein>
    <recommendedName>
        <fullName evidence="3">t-SNARE coiled-coil homology domain-containing protein</fullName>
    </recommendedName>
</protein>
<dbReference type="SUPFAM" id="SSF57997">
    <property type="entry name" value="Tropomyosin"/>
    <property type="match status" value="1"/>
</dbReference>
<evidence type="ECO:0000313" key="1">
    <source>
        <dbReference type="EMBL" id="MEQ4483298.1"/>
    </source>
</evidence>
<dbReference type="Gene3D" id="1.20.5.110">
    <property type="match status" value="1"/>
</dbReference>
<evidence type="ECO:0008006" key="3">
    <source>
        <dbReference type="Google" id="ProtNLM"/>
    </source>
</evidence>
<accession>A0ABV1KT79</accession>
<reference evidence="1 2" key="1">
    <citation type="journal article" date="2023" name="Genome Announc.">
        <title>Pan-Genome Analyses of the Genus Cohnella and Proposal of the Novel Species Cohnella silvisoli sp. nov., Isolated from Forest Soil.</title>
        <authorList>
            <person name="Wang C."/>
            <person name="Mao L."/>
            <person name="Bao G."/>
            <person name="Zhu H."/>
        </authorList>
    </citation>
    <scope>NUCLEOTIDE SEQUENCE [LARGE SCALE GENOMIC DNA]</scope>
    <source>
        <strain evidence="1 2">NL03-T5-1</strain>
    </source>
</reference>
<keyword evidence="2" id="KW-1185">Reference proteome</keyword>
<dbReference type="RefSeq" id="WP_232185960.1">
    <property type="nucleotide sequence ID" value="NZ_JAIOAP010000006.1"/>
</dbReference>
<dbReference type="EMBL" id="JASKHM010000007">
    <property type="protein sequence ID" value="MEQ4483298.1"/>
    <property type="molecule type" value="Genomic_DNA"/>
</dbReference>
<organism evidence="1 2">
    <name type="scientific">Cohnella silvisoli</name>
    <dbReference type="NCBI Taxonomy" id="2873699"/>
    <lineage>
        <taxon>Bacteria</taxon>
        <taxon>Bacillati</taxon>
        <taxon>Bacillota</taxon>
        <taxon>Bacilli</taxon>
        <taxon>Bacillales</taxon>
        <taxon>Paenibacillaceae</taxon>
        <taxon>Cohnella</taxon>
    </lineage>
</organism>
<comment type="caution">
    <text evidence="1">The sequence shown here is derived from an EMBL/GenBank/DDBJ whole genome shotgun (WGS) entry which is preliminary data.</text>
</comment>
<gene>
    <name evidence="1" type="ORF">QJS35_12945</name>
</gene>
<name>A0ABV1KT79_9BACL</name>
<dbReference type="Proteomes" id="UP001493487">
    <property type="component" value="Unassembled WGS sequence"/>
</dbReference>